<organism evidence="1 2">
    <name type="scientific">Trifolium medium</name>
    <dbReference type="NCBI Taxonomy" id="97028"/>
    <lineage>
        <taxon>Eukaryota</taxon>
        <taxon>Viridiplantae</taxon>
        <taxon>Streptophyta</taxon>
        <taxon>Embryophyta</taxon>
        <taxon>Tracheophyta</taxon>
        <taxon>Spermatophyta</taxon>
        <taxon>Magnoliopsida</taxon>
        <taxon>eudicotyledons</taxon>
        <taxon>Gunneridae</taxon>
        <taxon>Pentapetalae</taxon>
        <taxon>rosids</taxon>
        <taxon>fabids</taxon>
        <taxon>Fabales</taxon>
        <taxon>Fabaceae</taxon>
        <taxon>Papilionoideae</taxon>
        <taxon>50 kb inversion clade</taxon>
        <taxon>NPAAA clade</taxon>
        <taxon>Hologalegina</taxon>
        <taxon>IRL clade</taxon>
        <taxon>Trifolieae</taxon>
        <taxon>Trifolium</taxon>
    </lineage>
</organism>
<sequence>MIGTDFPQLIAQNLHKFPCWCAAPSVLRDARVSVMPVHFEFFTGASRQLILRDAQLPEDLLQLPISTARRAIQGCAAHNLQKISLLLLQ</sequence>
<comment type="caution">
    <text evidence="1">The sequence shown here is derived from an EMBL/GenBank/DDBJ whole genome shotgun (WGS) entry which is preliminary data.</text>
</comment>
<evidence type="ECO:0000313" key="1">
    <source>
        <dbReference type="EMBL" id="MCI45951.1"/>
    </source>
</evidence>
<reference evidence="1 2" key="1">
    <citation type="journal article" date="2018" name="Front. Plant Sci.">
        <title>Red Clover (Trifolium pratense) and Zigzag Clover (T. medium) - A Picture of Genomic Similarities and Differences.</title>
        <authorList>
            <person name="Dluhosova J."/>
            <person name="Istvanek J."/>
            <person name="Nedelnik J."/>
            <person name="Repkova J."/>
        </authorList>
    </citation>
    <scope>NUCLEOTIDE SEQUENCE [LARGE SCALE GENOMIC DNA]</scope>
    <source>
        <strain evidence="2">cv. 10/8</strain>
        <tissue evidence="1">Leaf</tissue>
    </source>
</reference>
<name>A0A392SAM7_9FABA</name>
<keyword evidence="2" id="KW-1185">Reference proteome</keyword>
<dbReference type="Proteomes" id="UP000265520">
    <property type="component" value="Unassembled WGS sequence"/>
</dbReference>
<accession>A0A392SAM7</accession>
<protein>
    <submittedName>
        <fullName evidence="1">Uncharacterized protein</fullName>
    </submittedName>
</protein>
<proteinExistence type="predicted"/>
<dbReference type="EMBL" id="LXQA010350844">
    <property type="protein sequence ID" value="MCI45951.1"/>
    <property type="molecule type" value="Genomic_DNA"/>
</dbReference>
<evidence type="ECO:0000313" key="2">
    <source>
        <dbReference type="Proteomes" id="UP000265520"/>
    </source>
</evidence>
<dbReference type="AlphaFoldDB" id="A0A392SAM7"/>